<dbReference type="EMBL" id="QJKB01000003">
    <property type="protein sequence ID" value="PXX44223.1"/>
    <property type="molecule type" value="Genomic_DNA"/>
</dbReference>
<name>A0A318JC16_9BURK</name>
<feature type="signal peptide" evidence="1">
    <location>
        <begin position="1"/>
        <end position="21"/>
    </location>
</feature>
<keyword evidence="3" id="KW-1185">Reference proteome</keyword>
<comment type="caution">
    <text evidence="2">The sequence shown here is derived from an EMBL/GenBank/DDBJ whole genome shotgun (WGS) entry which is preliminary data.</text>
</comment>
<dbReference type="PROSITE" id="PS51257">
    <property type="entry name" value="PROKAR_LIPOPROTEIN"/>
    <property type="match status" value="1"/>
</dbReference>
<dbReference type="AlphaFoldDB" id="A0A318JC16"/>
<keyword evidence="1" id="KW-0732">Signal</keyword>
<dbReference type="Proteomes" id="UP000247792">
    <property type="component" value="Unassembled WGS sequence"/>
</dbReference>
<dbReference type="RefSeq" id="WP_110255456.1">
    <property type="nucleotide sequence ID" value="NZ_QJKB01000003.1"/>
</dbReference>
<protein>
    <submittedName>
        <fullName evidence="2">Uncharacterized protein</fullName>
    </submittedName>
</protein>
<feature type="chain" id="PRO_5016267229" evidence="1">
    <location>
        <begin position="22"/>
        <end position="193"/>
    </location>
</feature>
<evidence type="ECO:0000313" key="3">
    <source>
        <dbReference type="Proteomes" id="UP000247792"/>
    </source>
</evidence>
<gene>
    <name evidence="2" type="ORF">DFR42_103492</name>
</gene>
<evidence type="ECO:0000256" key="1">
    <source>
        <dbReference type="SAM" id="SignalP"/>
    </source>
</evidence>
<accession>A0A318JC16</accession>
<sequence length="193" mass="21737">MNLKYFSVLLGFSLFAVNSQAASSCVIPAVFTSELAFKTRDNTGTKTAPLIAAEDQSLCRCPTPEDSASFTLGKPFRLSNFCSKPGDVPEHTYLFSGRVTIKGKIHTEVSEEFGNTLIFAPDEHEEKKIPLWQKTPVTFYRVHAQKSLWDGFYKKVARYAYEKKAIVHVYAYAYTNVDDRDPVIMVSSLQMLD</sequence>
<evidence type="ECO:0000313" key="2">
    <source>
        <dbReference type="EMBL" id="PXX44223.1"/>
    </source>
</evidence>
<proteinExistence type="predicted"/>
<organism evidence="2 3">
    <name type="scientific">Undibacterium pigrum</name>
    <dbReference type="NCBI Taxonomy" id="401470"/>
    <lineage>
        <taxon>Bacteria</taxon>
        <taxon>Pseudomonadati</taxon>
        <taxon>Pseudomonadota</taxon>
        <taxon>Betaproteobacteria</taxon>
        <taxon>Burkholderiales</taxon>
        <taxon>Oxalobacteraceae</taxon>
        <taxon>Undibacterium</taxon>
    </lineage>
</organism>
<reference evidence="2 3" key="1">
    <citation type="submission" date="2018-05" db="EMBL/GenBank/DDBJ databases">
        <title>Genomic Encyclopedia of Type Strains, Phase IV (KMG-IV): sequencing the most valuable type-strain genomes for metagenomic binning, comparative biology and taxonomic classification.</title>
        <authorList>
            <person name="Goeker M."/>
        </authorList>
    </citation>
    <scope>NUCLEOTIDE SEQUENCE [LARGE SCALE GENOMIC DNA]</scope>
    <source>
        <strain evidence="2 3">DSM 19792</strain>
    </source>
</reference>